<accession>A0A8J8FGF0</accession>
<evidence type="ECO:0000313" key="5">
    <source>
        <dbReference type="Proteomes" id="UP000598971"/>
    </source>
</evidence>
<feature type="chain" id="PRO_5035288104" evidence="2">
    <location>
        <begin position="21"/>
        <end position="470"/>
    </location>
</feature>
<comment type="caution">
    <text evidence="4">The sequence shown here is derived from an EMBL/GenBank/DDBJ whole genome shotgun (WGS) entry which is preliminary data.</text>
</comment>
<dbReference type="Proteomes" id="UP000598971">
    <property type="component" value="Unassembled WGS sequence"/>
</dbReference>
<dbReference type="PANTHER" id="PTHR22901">
    <property type="entry name" value="SIALATE O-ACETYLESTERASE"/>
    <property type="match status" value="1"/>
</dbReference>
<evidence type="ECO:0000256" key="2">
    <source>
        <dbReference type="SAM" id="SignalP"/>
    </source>
</evidence>
<sequence>MKKNLLAFLPFLLLCITAHAAIRLPNILSNNMVLQQQSTVKLWGWAAPAEKILVTTSWNNKTDTVITTRDANWMLTVQTPVAGGPYTISFKGENTVELTGILIGEVWVCSGQSNMEMHYGWGLPDIGAALPTCKNNNIRFFYIPKTTAGAPQENCDGEWVTCDSNTLKSFSAVGYFFGKKLNDSLQVPIGLINANWGGTSAEVWTEPSAIANDEALKTAAAKIEPWDWWPYKPGTTFNGMINPITNFNIAGSIWYQGEGNTAAPNTYAKLLSTMIGTWRKAWGKDFPFYYVQIAPFNYGEKYASAIVREQQTLALSYPKTGMAVITDLVDNIKDIHPKNKHEVGYRLAAWALAETYNKTGFVYKSPMYKSIDVQKGKAVISFNYINAGLVIKGPQITECFIAGADQVFYPAEATVSKGQLIVSSKQVTAPVAVRFGFSNKAIGNLFSIEGLPVNPFRTDDWPIDIKAKDQ</sequence>
<keyword evidence="1" id="KW-0378">Hydrolase</keyword>
<feature type="signal peptide" evidence="2">
    <location>
        <begin position="1"/>
        <end position="20"/>
    </location>
</feature>
<proteinExistence type="predicted"/>
<dbReference type="EMBL" id="WHPF01000009">
    <property type="protein sequence ID" value="NNV56498.1"/>
    <property type="molecule type" value="Genomic_DNA"/>
</dbReference>
<dbReference type="GO" id="GO:0005975">
    <property type="term" value="P:carbohydrate metabolic process"/>
    <property type="evidence" value="ECO:0007669"/>
    <property type="project" value="TreeGrafter"/>
</dbReference>
<dbReference type="InterPro" id="IPR005181">
    <property type="entry name" value="SASA"/>
</dbReference>
<dbReference type="GO" id="GO:0001681">
    <property type="term" value="F:sialate O-acetylesterase activity"/>
    <property type="evidence" value="ECO:0007669"/>
    <property type="project" value="InterPro"/>
</dbReference>
<dbReference type="RefSeq" id="WP_171608440.1">
    <property type="nucleotide sequence ID" value="NZ_WHPF01000009.1"/>
</dbReference>
<dbReference type="Gene3D" id="3.40.50.1110">
    <property type="entry name" value="SGNH hydrolase"/>
    <property type="match status" value="1"/>
</dbReference>
<keyword evidence="5" id="KW-1185">Reference proteome</keyword>
<evidence type="ECO:0000313" key="4">
    <source>
        <dbReference type="EMBL" id="NNV56498.1"/>
    </source>
</evidence>
<dbReference type="InterPro" id="IPR039329">
    <property type="entry name" value="SIAE"/>
</dbReference>
<organism evidence="4 5">
    <name type="scientific">Limnovirga soli</name>
    <dbReference type="NCBI Taxonomy" id="2656915"/>
    <lineage>
        <taxon>Bacteria</taxon>
        <taxon>Pseudomonadati</taxon>
        <taxon>Bacteroidota</taxon>
        <taxon>Chitinophagia</taxon>
        <taxon>Chitinophagales</taxon>
        <taxon>Chitinophagaceae</taxon>
        <taxon>Limnovirga</taxon>
    </lineage>
</organism>
<dbReference type="AlphaFoldDB" id="A0A8J8FGF0"/>
<dbReference type="SUPFAM" id="SSF52266">
    <property type="entry name" value="SGNH hydrolase"/>
    <property type="match status" value="1"/>
</dbReference>
<keyword evidence="2" id="KW-0732">Signal</keyword>
<gene>
    <name evidence="4" type="ORF">GD597_13585</name>
</gene>
<reference evidence="4" key="1">
    <citation type="submission" date="2019-10" db="EMBL/GenBank/DDBJ databases">
        <title>Draft genome sequence of Panacibacter sp. KCS-6.</title>
        <authorList>
            <person name="Yim K.J."/>
        </authorList>
    </citation>
    <scope>NUCLEOTIDE SEQUENCE</scope>
    <source>
        <strain evidence="4">KCS-6</strain>
    </source>
</reference>
<dbReference type="Pfam" id="PF03629">
    <property type="entry name" value="SASA"/>
    <property type="match status" value="1"/>
</dbReference>
<evidence type="ECO:0000256" key="1">
    <source>
        <dbReference type="ARBA" id="ARBA00022801"/>
    </source>
</evidence>
<name>A0A8J8FGF0_9BACT</name>
<feature type="domain" description="Sialate O-acetylesterase" evidence="3">
    <location>
        <begin position="105"/>
        <end position="349"/>
    </location>
</feature>
<dbReference type="InterPro" id="IPR036514">
    <property type="entry name" value="SGNH_hydro_sf"/>
</dbReference>
<protein>
    <submittedName>
        <fullName evidence="4">Sialate O-acetylesterase</fullName>
    </submittedName>
</protein>
<dbReference type="PANTHER" id="PTHR22901:SF0">
    <property type="entry name" value="SIALATE O-ACETYLESTERASE"/>
    <property type="match status" value="1"/>
</dbReference>
<evidence type="ECO:0000259" key="3">
    <source>
        <dbReference type="Pfam" id="PF03629"/>
    </source>
</evidence>